<dbReference type="PANTHER" id="PTHR15710">
    <property type="entry name" value="E3 UBIQUITIN-PROTEIN LIGASE PRAJA"/>
    <property type="match status" value="1"/>
</dbReference>
<evidence type="ECO:0000256" key="3">
    <source>
        <dbReference type="ARBA" id="ARBA00022679"/>
    </source>
</evidence>
<dbReference type="PROSITE" id="PS50089">
    <property type="entry name" value="ZF_RING_2"/>
    <property type="match status" value="1"/>
</dbReference>
<keyword evidence="6" id="KW-0833">Ubl conjugation pathway</keyword>
<feature type="compositionally biased region" description="Basic and acidic residues" evidence="9">
    <location>
        <begin position="49"/>
        <end position="61"/>
    </location>
</feature>
<evidence type="ECO:0000259" key="10">
    <source>
        <dbReference type="PROSITE" id="PS50089"/>
    </source>
</evidence>
<dbReference type="Proteomes" id="UP000807716">
    <property type="component" value="Unassembled WGS sequence"/>
</dbReference>
<gene>
    <name evidence="11" type="ORF">DFQ27_005027</name>
</gene>
<feature type="domain" description="RING-type" evidence="10">
    <location>
        <begin position="234"/>
        <end position="273"/>
    </location>
</feature>
<dbReference type="GO" id="GO:0061630">
    <property type="term" value="F:ubiquitin protein ligase activity"/>
    <property type="evidence" value="ECO:0007669"/>
    <property type="project" value="UniProtKB-EC"/>
</dbReference>
<feature type="compositionally biased region" description="Low complexity" evidence="9">
    <location>
        <begin position="123"/>
        <end position="141"/>
    </location>
</feature>
<accession>A0A9P6U3G2</accession>
<keyword evidence="12" id="KW-1185">Reference proteome</keyword>
<dbReference type="InterPro" id="IPR013083">
    <property type="entry name" value="Znf_RING/FYVE/PHD"/>
</dbReference>
<keyword evidence="7" id="KW-0862">Zinc</keyword>
<feature type="region of interest" description="Disordered" evidence="9">
    <location>
        <begin position="49"/>
        <end position="68"/>
    </location>
</feature>
<dbReference type="Pfam" id="PF14369">
    <property type="entry name" value="Zn_ribbon_19"/>
    <property type="match status" value="1"/>
</dbReference>
<sequence length="394" mass="41901">MSSNTTARRNNRDYWCHQCMTEIRPLMAPHPVCPDCNGEFVEKIESDNDPRNFVEHDHDNPDNDDESALSMDDVFRILQSLAYARQQHMSGTRPRTTLPLPGQQQDDGGAQFVFSFGSGPQRPAATTAAPPATEATGATDTHGASATTQSSVPPDGHGGHGAHAAQHPDFQGPSGILISLLERLGIPIQYTPNAAAFSTFGGGLFNMVGNPGDYAFGPNGLDDIITQLMEQQSVCKDEFTMDDNLLQLGCKHIFHGDCLKPWLKLSGTCPTCRFSIISDADREAAGRPASDHNADSQQPGAPGGSSNRSSGSQSSSSSTHQPASGNSGMAAAAAPLFSLPLPAPFNSISQLFGPRSTAQAGNGFNSRNNNNNNNNSSNSHSHSDDETPHFDQLD</sequence>
<dbReference type="EC" id="2.3.2.27" evidence="2"/>
<dbReference type="AlphaFoldDB" id="A0A9P6U3G2"/>
<comment type="catalytic activity">
    <reaction evidence="1">
        <text>S-ubiquitinyl-[E2 ubiquitin-conjugating enzyme]-L-cysteine + [acceptor protein]-L-lysine = [E2 ubiquitin-conjugating enzyme]-L-cysteine + N(6)-ubiquitinyl-[acceptor protein]-L-lysine.</text>
        <dbReference type="EC" id="2.3.2.27"/>
    </reaction>
</comment>
<dbReference type="OrthoDB" id="8062037at2759"/>
<feature type="region of interest" description="Disordered" evidence="9">
    <location>
        <begin position="283"/>
        <end position="329"/>
    </location>
</feature>
<evidence type="ECO:0000256" key="9">
    <source>
        <dbReference type="SAM" id="MobiDB-lite"/>
    </source>
</evidence>
<dbReference type="InterPro" id="IPR001841">
    <property type="entry name" value="Znf_RING"/>
</dbReference>
<dbReference type="Gene3D" id="3.30.40.10">
    <property type="entry name" value="Zinc/RING finger domain, C3HC4 (zinc finger)"/>
    <property type="match status" value="1"/>
</dbReference>
<dbReference type="SUPFAM" id="SSF57850">
    <property type="entry name" value="RING/U-box"/>
    <property type="match status" value="1"/>
</dbReference>
<keyword evidence="3" id="KW-0808">Transferase</keyword>
<protein>
    <recommendedName>
        <fullName evidence="2">RING-type E3 ubiquitin transferase</fullName>
        <ecNumber evidence="2">2.3.2.27</ecNumber>
    </recommendedName>
</protein>
<organism evidence="11 12">
    <name type="scientific">Actinomortierella ambigua</name>
    <dbReference type="NCBI Taxonomy" id="1343610"/>
    <lineage>
        <taxon>Eukaryota</taxon>
        <taxon>Fungi</taxon>
        <taxon>Fungi incertae sedis</taxon>
        <taxon>Mucoromycota</taxon>
        <taxon>Mortierellomycotina</taxon>
        <taxon>Mortierellomycetes</taxon>
        <taxon>Mortierellales</taxon>
        <taxon>Mortierellaceae</taxon>
        <taxon>Actinomortierella</taxon>
    </lineage>
</organism>
<comment type="caution">
    <text evidence="11">The sequence shown here is derived from an EMBL/GenBank/DDBJ whole genome shotgun (WGS) entry which is preliminary data.</text>
</comment>
<feature type="compositionally biased region" description="Low complexity" evidence="9">
    <location>
        <begin position="304"/>
        <end position="318"/>
    </location>
</feature>
<dbReference type="InterPro" id="IPR039525">
    <property type="entry name" value="RNF126-like_zinc-ribbon"/>
</dbReference>
<reference evidence="11" key="1">
    <citation type="journal article" date="2020" name="Fungal Divers.">
        <title>Resolving the Mortierellaceae phylogeny through synthesis of multi-gene phylogenetics and phylogenomics.</title>
        <authorList>
            <person name="Vandepol N."/>
            <person name="Liber J."/>
            <person name="Desiro A."/>
            <person name="Na H."/>
            <person name="Kennedy M."/>
            <person name="Barry K."/>
            <person name="Grigoriev I.V."/>
            <person name="Miller A.N."/>
            <person name="O'Donnell K."/>
            <person name="Stajich J.E."/>
            <person name="Bonito G."/>
        </authorList>
    </citation>
    <scope>NUCLEOTIDE SEQUENCE</scope>
    <source>
        <strain evidence="11">BC1065</strain>
    </source>
</reference>
<evidence type="ECO:0000256" key="8">
    <source>
        <dbReference type="PROSITE-ProRule" id="PRU00175"/>
    </source>
</evidence>
<keyword evidence="5 8" id="KW-0863">Zinc-finger</keyword>
<dbReference type="Pfam" id="PF13639">
    <property type="entry name" value="zf-RING_2"/>
    <property type="match status" value="1"/>
</dbReference>
<evidence type="ECO:0000256" key="5">
    <source>
        <dbReference type="ARBA" id="ARBA00022771"/>
    </source>
</evidence>
<name>A0A9P6U3G2_9FUNG</name>
<feature type="region of interest" description="Disordered" evidence="9">
    <location>
        <begin position="350"/>
        <end position="394"/>
    </location>
</feature>
<proteinExistence type="predicted"/>
<evidence type="ECO:0000256" key="7">
    <source>
        <dbReference type="ARBA" id="ARBA00022833"/>
    </source>
</evidence>
<evidence type="ECO:0000313" key="11">
    <source>
        <dbReference type="EMBL" id="KAG0257613.1"/>
    </source>
</evidence>
<evidence type="ECO:0000256" key="2">
    <source>
        <dbReference type="ARBA" id="ARBA00012483"/>
    </source>
</evidence>
<evidence type="ECO:0000256" key="4">
    <source>
        <dbReference type="ARBA" id="ARBA00022723"/>
    </source>
</evidence>
<feature type="compositionally biased region" description="Polar residues" evidence="9">
    <location>
        <begin position="350"/>
        <end position="364"/>
    </location>
</feature>
<feature type="compositionally biased region" description="Low complexity" evidence="9">
    <location>
        <begin position="365"/>
        <end position="380"/>
    </location>
</feature>
<feature type="compositionally biased region" description="Basic and acidic residues" evidence="9">
    <location>
        <begin position="381"/>
        <end position="394"/>
    </location>
</feature>
<evidence type="ECO:0000256" key="6">
    <source>
        <dbReference type="ARBA" id="ARBA00022786"/>
    </source>
</evidence>
<evidence type="ECO:0000313" key="12">
    <source>
        <dbReference type="Proteomes" id="UP000807716"/>
    </source>
</evidence>
<keyword evidence="4" id="KW-0479">Metal-binding</keyword>
<dbReference type="GO" id="GO:0008270">
    <property type="term" value="F:zinc ion binding"/>
    <property type="evidence" value="ECO:0007669"/>
    <property type="project" value="UniProtKB-KW"/>
</dbReference>
<feature type="compositionally biased region" description="Polar residues" evidence="9">
    <location>
        <begin position="142"/>
        <end position="152"/>
    </location>
</feature>
<dbReference type="EMBL" id="JAAAJB010000354">
    <property type="protein sequence ID" value="KAG0257613.1"/>
    <property type="molecule type" value="Genomic_DNA"/>
</dbReference>
<feature type="region of interest" description="Disordered" evidence="9">
    <location>
        <begin position="86"/>
        <end position="168"/>
    </location>
</feature>
<feature type="compositionally biased region" description="Basic and acidic residues" evidence="9">
    <location>
        <begin position="283"/>
        <end position="294"/>
    </location>
</feature>
<evidence type="ECO:0000256" key="1">
    <source>
        <dbReference type="ARBA" id="ARBA00000900"/>
    </source>
</evidence>